<proteinExistence type="predicted"/>
<dbReference type="AlphaFoldDB" id="A0A6P8H689"/>
<evidence type="ECO:0000313" key="3">
    <source>
        <dbReference type="Proteomes" id="UP000515163"/>
    </source>
</evidence>
<dbReference type="InterPro" id="IPR029056">
    <property type="entry name" value="Ribokinase-like"/>
</dbReference>
<keyword evidence="3" id="KW-1185">Reference proteome</keyword>
<feature type="chain" id="PRO_5027799125" evidence="1">
    <location>
        <begin position="27"/>
        <end position="312"/>
    </location>
</feature>
<accession>A0A6P8H689</accession>
<dbReference type="PANTHER" id="PTHR42774:SF3">
    <property type="entry name" value="KETOHEXOKINASE"/>
    <property type="match status" value="1"/>
</dbReference>
<dbReference type="InParanoid" id="A0A6P8H689"/>
<dbReference type="KEGG" id="aten:116288370"/>
<evidence type="ECO:0000256" key="1">
    <source>
        <dbReference type="SAM" id="SignalP"/>
    </source>
</evidence>
<dbReference type="InterPro" id="IPR034093">
    <property type="entry name" value="KHK"/>
</dbReference>
<dbReference type="SUPFAM" id="SSF53613">
    <property type="entry name" value="Ribokinase-like"/>
    <property type="match status" value="1"/>
</dbReference>
<dbReference type="InterPro" id="IPR011611">
    <property type="entry name" value="PfkB_dom"/>
</dbReference>
<dbReference type="OrthoDB" id="204058at2759"/>
<keyword evidence="1" id="KW-0732">Signal</keyword>
<dbReference type="Gene3D" id="3.40.1190.20">
    <property type="match status" value="1"/>
</dbReference>
<dbReference type="RefSeq" id="XP_031551006.1">
    <property type="nucleotide sequence ID" value="XM_031695146.1"/>
</dbReference>
<dbReference type="InterPro" id="IPR052562">
    <property type="entry name" value="Ketohexokinase-related"/>
</dbReference>
<feature type="signal peptide" evidence="1">
    <location>
        <begin position="1"/>
        <end position="26"/>
    </location>
</feature>
<gene>
    <name evidence="4" type="primary">LOC116288370</name>
</gene>
<sequence length="312" mass="34157">MAAKESEKSILLVGLVCLDIVSTCDEYPQEDQDKRALDQRWQRGGNAANQADVLAQLGMKVEFLGSLSDGNGADFAINTLQTRGISIGNCVVHKGFGFPTSCVTLSLATGSRTIVHYRQRGFPDVSCEDFIRLDLGNYHWVHFEARRDFSEIHKMLDLVDAFNLSRQRSDRIRISIELEKKHEKTLSLLHRADIVIISKDVAEYLGYDTGSAAVKGLYGGIKTGGILVCPWGALGADGMDAHGEMVHSPAYPPHQLKDTLGAGDTFIAGVFRSLYNGCRLEDALKLGCKLAGYKCGIEGYDGLGEVWAQINQ</sequence>
<evidence type="ECO:0000259" key="2">
    <source>
        <dbReference type="Pfam" id="PF00294"/>
    </source>
</evidence>
<dbReference type="PANTHER" id="PTHR42774">
    <property type="entry name" value="PHOSPHOTRANSFERASE SYSTEM TRANSPORT PROTEIN"/>
    <property type="match status" value="1"/>
</dbReference>
<evidence type="ECO:0000313" key="4">
    <source>
        <dbReference type="RefSeq" id="XP_031551006.1"/>
    </source>
</evidence>
<organism evidence="3 4">
    <name type="scientific">Actinia tenebrosa</name>
    <name type="common">Australian red waratah sea anemone</name>
    <dbReference type="NCBI Taxonomy" id="6105"/>
    <lineage>
        <taxon>Eukaryota</taxon>
        <taxon>Metazoa</taxon>
        <taxon>Cnidaria</taxon>
        <taxon>Anthozoa</taxon>
        <taxon>Hexacorallia</taxon>
        <taxon>Actiniaria</taxon>
        <taxon>Actiniidae</taxon>
        <taxon>Actinia</taxon>
    </lineage>
</organism>
<dbReference type="GO" id="GO:0004454">
    <property type="term" value="F:ketohexokinase activity"/>
    <property type="evidence" value="ECO:0007669"/>
    <property type="project" value="InterPro"/>
</dbReference>
<dbReference type="FunCoup" id="A0A6P8H689">
    <property type="interactions" value="213"/>
</dbReference>
<name>A0A6P8H689_ACTTE</name>
<reference evidence="4" key="1">
    <citation type="submission" date="2025-08" db="UniProtKB">
        <authorList>
            <consortium name="RefSeq"/>
        </authorList>
    </citation>
    <scope>IDENTIFICATION</scope>
    <source>
        <tissue evidence="4">Tentacle</tissue>
    </source>
</reference>
<dbReference type="GeneID" id="116288370"/>
<dbReference type="GO" id="GO:0006000">
    <property type="term" value="P:fructose metabolic process"/>
    <property type="evidence" value="ECO:0007669"/>
    <property type="project" value="InterPro"/>
</dbReference>
<dbReference type="Pfam" id="PF00294">
    <property type="entry name" value="PfkB"/>
    <property type="match status" value="1"/>
</dbReference>
<dbReference type="Proteomes" id="UP000515163">
    <property type="component" value="Unplaced"/>
</dbReference>
<protein>
    <submittedName>
        <fullName evidence="4">Ketohexokinase-like</fullName>
    </submittedName>
</protein>
<dbReference type="CDD" id="cd01939">
    <property type="entry name" value="Ketohexokinase"/>
    <property type="match status" value="1"/>
</dbReference>
<feature type="domain" description="Carbohydrate kinase PfkB" evidence="2">
    <location>
        <begin position="8"/>
        <end position="295"/>
    </location>
</feature>